<comment type="caution">
    <text evidence="19">The sequence shown here is derived from an EMBL/GenBank/DDBJ whole genome shotgun (WGS) entry which is preliminary data.</text>
</comment>
<evidence type="ECO:0000256" key="8">
    <source>
        <dbReference type="ARBA" id="ARBA00022723"/>
    </source>
</evidence>
<evidence type="ECO:0000256" key="17">
    <source>
        <dbReference type="SAM" id="SignalP"/>
    </source>
</evidence>
<keyword evidence="10 15" id="KW-0408">Iron</keyword>
<dbReference type="PROSITE" id="PS52012">
    <property type="entry name" value="CFEM"/>
    <property type="match status" value="1"/>
</dbReference>
<organism evidence="19 20">
    <name type="scientific">Sarocladium strictum</name>
    <name type="common">Black bundle disease fungus</name>
    <name type="synonym">Acremonium strictum</name>
    <dbReference type="NCBI Taxonomy" id="5046"/>
    <lineage>
        <taxon>Eukaryota</taxon>
        <taxon>Fungi</taxon>
        <taxon>Dikarya</taxon>
        <taxon>Ascomycota</taxon>
        <taxon>Pezizomycotina</taxon>
        <taxon>Sordariomycetes</taxon>
        <taxon>Hypocreomycetidae</taxon>
        <taxon>Hypocreales</taxon>
        <taxon>Sarocladiaceae</taxon>
        <taxon>Sarocladium</taxon>
    </lineage>
</organism>
<evidence type="ECO:0000259" key="18">
    <source>
        <dbReference type="PROSITE" id="PS52012"/>
    </source>
</evidence>
<sequence>MKYAFAAIALAAVARAQTLADIPSCALPCLDKSIADNTSCDKTDLACVCKNFDKVQGDATACVLKECGSDVAINDVLPAAQKLCENPPAESSAAAVTTTSAAAVETTSSAAEKPAETTSAAYEAPSKPVESASVKPTPAPMPTVVEPPKAPTTTPVHTAGAASLGSMGGLAMLVLGAFAL</sequence>
<comment type="subcellular location">
    <subcellularLocation>
        <location evidence="1">Cell membrane</location>
        <topology evidence="1">Lipid-anchor</topology>
        <topology evidence="1">GPI-anchor</topology>
    </subcellularLocation>
    <subcellularLocation>
        <location evidence="2">Secreted</location>
    </subcellularLocation>
</comment>
<evidence type="ECO:0000313" key="19">
    <source>
        <dbReference type="EMBL" id="KAK0383918.1"/>
    </source>
</evidence>
<protein>
    <recommendedName>
        <fullName evidence="18">CFEM domain-containing protein</fullName>
    </recommendedName>
</protein>
<evidence type="ECO:0000256" key="2">
    <source>
        <dbReference type="ARBA" id="ARBA00004613"/>
    </source>
</evidence>
<evidence type="ECO:0000256" key="11">
    <source>
        <dbReference type="ARBA" id="ARBA00023136"/>
    </source>
</evidence>
<accession>A0AA39GAU6</accession>
<keyword evidence="9 17" id="KW-0732">Signal</keyword>
<dbReference type="InterPro" id="IPR008427">
    <property type="entry name" value="Extracellular_membr_CFEM_dom"/>
</dbReference>
<feature type="signal peptide" evidence="17">
    <location>
        <begin position="1"/>
        <end position="16"/>
    </location>
</feature>
<evidence type="ECO:0000313" key="20">
    <source>
        <dbReference type="Proteomes" id="UP001175261"/>
    </source>
</evidence>
<name>A0AA39GAU6_SARSR</name>
<feature type="domain" description="CFEM" evidence="18">
    <location>
        <begin position="1"/>
        <end position="111"/>
    </location>
</feature>
<evidence type="ECO:0000256" key="3">
    <source>
        <dbReference type="ARBA" id="ARBA00010031"/>
    </source>
</evidence>
<keyword evidence="7" id="KW-0336">GPI-anchor</keyword>
<evidence type="ECO:0000256" key="7">
    <source>
        <dbReference type="ARBA" id="ARBA00022622"/>
    </source>
</evidence>
<evidence type="ECO:0000256" key="4">
    <source>
        <dbReference type="ARBA" id="ARBA00022475"/>
    </source>
</evidence>
<evidence type="ECO:0000256" key="13">
    <source>
        <dbReference type="ARBA" id="ARBA00023180"/>
    </source>
</evidence>
<dbReference type="GO" id="GO:0046872">
    <property type="term" value="F:metal ion binding"/>
    <property type="evidence" value="ECO:0007669"/>
    <property type="project" value="UniProtKB-UniRule"/>
</dbReference>
<dbReference type="PANTHER" id="PTHR37928">
    <property type="entry name" value="CFEM DOMAIN PROTEIN (AFU_ORTHOLOGUE AFUA_6G14090)"/>
    <property type="match status" value="1"/>
</dbReference>
<evidence type="ECO:0000256" key="1">
    <source>
        <dbReference type="ARBA" id="ARBA00004609"/>
    </source>
</evidence>
<dbReference type="InterPro" id="IPR051735">
    <property type="entry name" value="CFEM_domain"/>
</dbReference>
<dbReference type="GO" id="GO:0098552">
    <property type="term" value="C:side of membrane"/>
    <property type="evidence" value="ECO:0007669"/>
    <property type="project" value="UniProtKB-KW"/>
</dbReference>
<evidence type="ECO:0000256" key="5">
    <source>
        <dbReference type="ARBA" id="ARBA00022525"/>
    </source>
</evidence>
<feature type="region of interest" description="Disordered" evidence="16">
    <location>
        <begin position="105"/>
        <end position="155"/>
    </location>
</feature>
<evidence type="ECO:0000256" key="15">
    <source>
        <dbReference type="PROSITE-ProRule" id="PRU01356"/>
    </source>
</evidence>
<evidence type="ECO:0000256" key="6">
    <source>
        <dbReference type="ARBA" id="ARBA00022617"/>
    </source>
</evidence>
<gene>
    <name evidence="19" type="ORF">NLU13_8009</name>
</gene>
<keyword evidence="14" id="KW-0449">Lipoprotein</keyword>
<reference evidence="19" key="1">
    <citation type="submission" date="2022-10" db="EMBL/GenBank/DDBJ databases">
        <title>Determination and structural analysis of whole genome sequence of Sarocladium strictum F4-1.</title>
        <authorList>
            <person name="Hu L."/>
            <person name="Jiang Y."/>
        </authorList>
    </citation>
    <scope>NUCLEOTIDE SEQUENCE</scope>
    <source>
        <strain evidence="19">F4-1</strain>
    </source>
</reference>
<keyword evidence="8 15" id="KW-0479">Metal-binding</keyword>
<keyword evidence="13" id="KW-0325">Glycoprotein</keyword>
<evidence type="ECO:0000256" key="12">
    <source>
        <dbReference type="ARBA" id="ARBA00023157"/>
    </source>
</evidence>
<evidence type="ECO:0000256" key="16">
    <source>
        <dbReference type="SAM" id="MobiDB-lite"/>
    </source>
</evidence>
<feature type="binding site" description="axial binding residue" evidence="15">
    <location>
        <position position="44"/>
    </location>
    <ligand>
        <name>heme</name>
        <dbReference type="ChEBI" id="CHEBI:30413"/>
    </ligand>
    <ligandPart>
        <name>Fe</name>
        <dbReference type="ChEBI" id="CHEBI:18248"/>
    </ligandPart>
</feature>
<keyword evidence="20" id="KW-1185">Reference proteome</keyword>
<feature type="disulfide bond" evidence="15">
    <location>
        <begin position="40"/>
        <end position="47"/>
    </location>
</feature>
<proteinExistence type="inferred from homology"/>
<dbReference type="GO" id="GO:0005576">
    <property type="term" value="C:extracellular region"/>
    <property type="evidence" value="ECO:0007669"/>
    <property type="project" value="UniProtKB-SubCell"/>
</dbReference>
<evidence type="ECO:0000256" key="9">
    <source>
        <dbReference type="ARBA" id="ARBA00022729"/>
    </source>
</evidence>
<dbReference type="SMART" id="SM00747">
    <property type="entry name" value="CFEM"/>
    <property type="match status" value="1"/>
</dbReference>
<feature type="chain" id="PRO_5041462638" description="CFEM domain-containing protein" evidence="17">
    <location>
        <begin position="17"/>
        <end position="180"/>
    </location>
</feature>
<keyword evidence="11" id="KW-0472">Membrane</keyword>
<keyword evidence="12 15" id="KW-1015">Disulfide bond</keyword>
<dbReference type="PANTHER" id="PTHR37928:SF2">
    <property type="entry name" value="GPI ANCHORED CFEM DOMAIN PROTEIN (AFU_ORTHOLOGUE AFUA_6G10580)"/>
    <property type="match status" value="1"/>
</dbReference>
<keyword evidence="6 15" id="KW-0349">Heme</keyword>
<keyword evidence="4" id="KW-1003">Cell membrane</keyword>
<dbReference type="Proteomes" id="UP001175261">
    <property type="component" value="Unassembled WGS sequence"/>
</dbReference>
<dbReference type="AlphaFoldDB" id="A0AA39GAU6"/>
<comment type="caution">
    <text evidence="15">Lacks conserved residue(s) required for the propagation of feature annotation.</text>
</comment>
<evidence type="ECO:0000256" key="14">
    <source>
        <dbReference type="ARBA" id="ARBA00023288"/>
    </source>
</evidence>
<evidence type="ECO:0000256" key="10">
    <source>
        <dbReference type="ARBA" id="ARBA00023004"/>
    </source>
</evidence>
<dbReference type="EMBL" id="JAPDFR010000008">
    <property type="protein sequence ID" value="KAK0383918.1"/>
    <property type="molecule type" value="Genomic_DNA"/>
</dbReference>
<comment type="similarity">
    <text evidence="3">Belongs to the RBT5 family.</text>
</comment>
<dbReference type="Pfam" id="PF05730">
    <property type="entry name" value="CFEM"/>
    <property type="match status" value="1"/>
</dbReference>
<dbReference type="GO" id="GO:0005886">
    <property type="term" value="C:plasma membrane"/>
    <property type="evidence" value="ECO:0007669"/>
    <property type="project" value="UniProtKB-SubCell"/>
</dbReference>
<keyword evidence="5" id="KW-0964">Secreted</keyword>